<dbReference type="PANTHER" id="PTHR32094:SF5">
    <property type="entry name" value="FANCONI ANEMIA GROUP E PROTEIN"/>
    <property type="match status" value="1"/>
</dbReference>
<evidence type="ECO:0000313" key="1">
    <source>
        <dbReference type="EMBL" id="PSS36065.1"/>
    </source>
</evidence>
<protein>
    <submittedName>
        <fullName evidence="1">Fanconi anemia group E protein</fullName>
    </submittedName>
</protein>
<organism evidence="1 2">
    <name type="scientific">Actinidia chinensis var. chinensis</name>
    <name type="common">Chinese soft-hair kiwi</name>
    <dbReference type="NCBI Taxonomy" id="1590841"/>
    <lineage>
        <taxon>Eukaryota</taxon>
        <taxon>Viridiplantae</taxon>
        <taxon>Streptophyta</taxon>
        <taxon>Embryophyta</taxon>
        <taxon>Tracheophyta</taxon>
        <taxon>Spermatophyta</taxon>
        <taxon>Magnoliopsida</taxon>
        <taxon>eudicotyledons</taxon>
        <taxon>Gunneridae</taxon>
        <taxon>Pentapetalae</taxon>
        <taxon>asterids</taxon>
        <taxon>Ericales</taxon>
        <taxon>Actinidiaceae</taxon>
        <taxon>Actinidia</taxon>
    </lineage>
</organism>
<reference evidence="1 2" key="1">
    <citation type="submission" date="2017-07" db="EMBL/GenBank/DDBJ databases">
        <title>An improved, manually edited Actinidia chinensis var. chinensis (kiwifruit) genome highlights the challenges associated with draft genomes and gene prediction in plants.</title>
        <authorList>
            <person name="Pilkington S."/>
            <person name="Crowhurst R."/>
            <person name="Hilario E."/>
            <person name="Nardozza S."/>
            <person name="Fraser L."/>
            <person name="Peng Y."/>
            <person name="Gunaseelan K."/>
            <person name="Simpson R."/>
            <person name="Tahir J."/>
            <person name="Deroles S."/>
            <person name="Templeton K."/>
            <person name="Luo Z."/>
            <person name="Davy M."/>
            <person name="Cheng C."/>
            <person name="Mcneilage M."/>
            <person name="Scaglione D."/>
            <person name="Liu Y."/>
            <person name="Zhang Q."/>
            <person name="Datson P."/>
            <person name="De Silva N."/>
            <person name="Gardiner S."/>
            <person name="Bassett H."/>
            <person name="Chagne D."/>
            <person name="Mccallum J."/>
            <person name="Dzierzon H."/>
            <person name="Deng C."/>
            <person name="Wang Y.-Y."/>
            <person name="Barron N."/>
            <person name="Manako K."/>
            <person name="Bowen J."/>
            <person name="Foster T."/>
            <person name="Erridge Z."/>
            <person name="Tiffin H."/>
            <person name="Waite C."/>
            <person name="Davies K."/>
            <person name="Grierson E."/>
            <person name="Laing W."/>
            <person name="Kirk R."/>
            <person name="Chen X."/>
            <person name="Wood M."/>
            <person name="Montefiori M."/>
            <person name="Brummell D."/>
            <person name="Schwinn K."/>
            <person name="Catanach A."/>
            <person name="Fullerton C."/>
            <person name="Li D."/>
            <person name="Meiyalaghan S."/>
            <person name="Nieuwenhuizen N."/>
            <person name="Read N."/>
            <person name="Prakash R."/>
            <person name="Hunter D."/>
            <person name="Zhang H."/>
            <person name="Mckenzie M."/>
            <person name="Knabel M."/>
            <person name="Harris A."/>
            <person name="Allan A."/>
            <person name="Chen A."/>
            <person name="Janssen B."/>
            <person name="Plunkett B."/>
            <person name="Dwamena C."/>
            <person name="Voogd C."/>
            <person name="Leif D."/>
            <person name="Lafferty D."/>
            <person name="Souleyre E."/>
            <person name="Varkonyi-Gasic E."/>
            <person name="Gambi F."/>
            <person name="Hanley J."/>
            <person name="Yao J.-L."/>
            <person name="Cheung J."/>
            <person name="David K."/>
            <person name="Warren B."/>
            <person name="Marsh K."/>
            <person name="Snowden K."/>
            <person name="Lin-Wang K."/>
            <person name="Brian L."/>
            <person name="Martinez-Sanchez M."/>
            <person name="Wang M."/>
            <person name="Ileperuma N."/>
            <person name="Macnee N."/>
            <person name="Campin R."/>
            <person name="Mcatee P."/>
            <person name="Drummond R."/>
            <person name="Espley R."/>
            <person name="Ireland H."/>
            <person name="Wu R."/>
            <person name="Atkinson R."/>
            <person name="Karunairetnam S."/>
            <person name="Bulley S."/>
            <person name="Chunkath S."/>
            <person name="Hanley Z."/>
            <person name="Storey R."/>
            <person name="Thrimawithana A."/>
            <person name="Thomson S."/>
            <person name="David C."/>
            <person name="Testolin R."/>
        </authorList>
    </citation>
    <scope>NUCLEOTIDE SEQUENCE [LARGE SCALE GENOMIC DNA]</scope>
    <source>
        <strain evidence="2">cv. Red5</strain>
        <tissue evidence="1">Young leaf</tissue>
    </source>
</reference>
<reference evidence="2" key="2">
    <citation type="journal article" date="2018" name="BMC Genomics">
        <title>A manually annotated Actinidia chinensis var. chinensis (kiwifruit) genome highlights the challenges associated with draft genomes and gene prediction in plants.</title>
        <authorList>
            <person name="Pilkington S.M."/>
            <person name="Crowhurst R."/>
            <person name="Hilario E."/>
            <person name="Nardozza S."/>
            <person name="Fraser L."/>
            <person name="Peng Y."/>
            <person name="Gunaseelan K."/>
            <person name="Simpson R."/>
            <person name="Tahir J."/>
            <person name="Deroles S.C."/>
            <person name="Templeton K."/>
            <person name="Luo Z."/>
            <person name="Davy M."/>
            <person name="Cheng C."/>
            <person name="McNeilage M."/>
            <person name="Scaglione D."/>
            <person name="Liu Y."/>
            <person name="Zhang Q."/>
            <person name="Datson P."/>
            <person name="De Silva N."/>
            <person name="Gardiner S.E."/>
            <person name="Bassett H."/>
            <person name="Chagne D."/>
            <person name="McCallum J."/>
            <person name="Dzierzon H."/>
            <person name="Deng C."/>
            <person name="Wang Y.Y."/>
            <person name="Barron L."/>
            <person name="Manako K."/>
            <person name="Bowen J."/>
            <person name="Foster T.M."/>
            <person name="Erridge Z.A."/>
            <person name="Tiffin H."/>
            <person name="Waite C.N."/>
            <person name="Davies K.M."/>
            <person name="Grierson E.P."/>
            <person name="Laing W.A."/>
            <person name="Kirk R."/>
            <person name="Chen X."/>
            <person name="Wood M."/>
            <person name="Montefiori M."/>
            <person name="Brummell D.A."/>
            <person name="Schwinn K.E."/>
            <person name="Catanach A."/>
            <person name="Fullerton C."/>
            <person name="Li D."/>
            <person name="Meiyalaghan S."/>
            <person name="Nieuwenhuizen N."/>
            <person name="Read N."/>
            <person name="Prakash R."/>
            <person name="Hunter D."/>
            <person name="Zhang H."/>
            <person name="McKenzie M."/>
            <person name="Knabel M."/>
            <person name="Harris A."/>
            <person name="Allan A.C."/>
            <person name="Gleave A."/>
            <person name="Chen A."/>
            <person name="Janssen B.J."/>
            <person name="Plunkett B."/>
            <person name="Ampomah-Dwamena C."/>
            <person name="Voogd C."/>
            <person name="Leif D."/>
            <person name="Lafferty D."/>
            <person name="Souleyre E.J.F."/>
            <person name="Varkonyi-Gasic E."/>
            <person name="Gambi F."/>
            <person name="Hanley J."/>
            <person name="Yao J.L."/>
            <person name="Cheung J."/>
            <person name="David K.M."/>
            <person name="Warren B."/>
            <person name="Marsh K."/>
            <person name="Snowden K.C."/>
            <person name="Lin-Wang K."/>
            <person name="Brian L."/>
            <person name="Martinez-Sanchez M."/>
            <person name="Wang M."/>
            <person name="Ileperuma N."/>
            <person name="Macnee N."/>
            <person name="Campin R."/>
            <person name="McAtee P."/>
            <person name="Drummond R.S.M."/>
            <person name="Espley R.V."/>
            <person name="Ireland H.S."/>
            <person name="Wu R."/>
            <person name="Atkinson R.G."/>
            <person name="Karunairetnam S."/>
            <person name="Bulley S."/>
            <person name="Chunkath S."/>
            <person name="Hanley Z."/>
            <person name="Storey R."/>
            <person name="Thrimawithana A.H."/>
            <person name="Thomson S."/>
            <person name="David C."/>
            <person name="Testolin R."/>
            <person name="Huang H."/>
            <person name="Hellens R.P."/>
            <person name="Schaffer R.J."/>
        </authorList>
    </citation>
    <scope>NUCLEOTIDE SEQUENCE [LARGE SCALE GENOMIC DNA]</scope>
    <source>
        <strain evidence="2">cv. Red5</strain>
    </source>
</reference>
<gene>
    <name evidence="1" type="ORF">CEY00_Acc00569</name>
</gene>
<dbReference type="Proteomes" id="UP000241394">
    <property type="component" value="Chromosome LG1"/>
</dbReference>
<dbReference type="STRING" id="1590841.A0A2R6S1A4"/>
<dbReference type="InterPro" id="IPR039685">
    <property type="entry name" value="FANCE"/>
</dbReference>
<proteinExistence type="predicted"/>
<dbReference type="GO" id="GO:0043240">
    <property type="term" value="C:Fanconi anaemia nuclear complex"/>
    <property type="evidence" value="ECO:0007669"/>
    <property type="project" value="InterPro"/>
</dbReference>
<accession>A0A2R6S1A4</accession>
<dbReference type="PANTHER" id="PTHR32094">
    <property type="entry name" value="FANCONI ANEMIA GROUP E PROTEIN"/>
    <property type="match status" value="1"/>
</dbReference>
<dbReference type="OMA" id="VSSFCQK"/>
<dbReference type="Gene3D" id="1.25.40.480">
    <property type="match status" value="1"/>
</dbReference>
<dbReference type="EMBL" id="NKQK01000001">
    <property type="protein sequence ID" value="PSS36065.1"/>
    <property type="molecule type" value="Genomic_DNA"/>
</dbReference>
<keyword evidence="2" id="KW-1185">Reference proteome</keyword>
<dbReference type="AlphaFoldDB" id="A0A2R6S1A4"/>
<sequence length="485" mass="54788">MDSWVPLFDIFLNSPCPETEATHWLNQSFNASSTPTITTNSLLSLLSKPTNAVLTDSSSSQTKRIMWIQTLPNSIQYRVLSFLTLEHRRFCGKNLAKLARNVLNEAEGLDLWVTKAAHQLLDKVSEPNYEWVSCLNLDSEEERFENEFESLPDWLKDEASANGSLLPWLPISRDELNSHMPIDTYNEHGNSFMDVKQDEEENTNDVMREVNAVYDHINSETKEMAASFKTRVLTFESASKSVCLANEIRKLCMERGADSLTILGLIEPWKADDENASILVSNLLNGSDDELGWPSHVLCSVVLPKLLVLEEPASRVLVTSTLEYCKLHQRATVYALLFPLILRKEGINKAISDVITRIIKECLHSAHISSFCHTLLCGERKFMCLPCHLCLISHELVWTESLFNLLQNILNHNVHLTQDSVDKVVHKIRESAGRFSKSLKFGNLVLCLVNKCGPLLKPYKLLLIEAIEGTHTLVTKSILSKLDTL</sequence>
<name>A0A2R6S1A4_ACTCC</name>
<dbReference type="OrthoDB" id="2449818at2759"/>
<dbReference type="FunCoup" id="A0A2R6S1A4">
    <property type="interactions" value="850"/>
</dbReference>
<comment type="caution">
    <text evidence="1">The sequence shown here is derived from an EMBL/GenBank/DDBJ whole genome shotgun (WGS) entry which is preliminary data.</text>
</comment>
<dbReference type="Gramene" id="PSS36065">
    <property type="protein sequence ID" value="PSS36065"/>
    <property type="gene ID" value="CEY00_Acc00569"/>
</dbReference>
<dbReference type="InParanoid" id="A0A2R6S1A4"/>
<evidence type="ECO:0000313" key="2">
    <source>
        <dbReference type="Proteomes" id="UP000241394"/>
    </source>
</evidence>
<dbReference type="GO" id="GO:0036297">
    <property type="term" value="P:interstrand cross-link repair"/>
    <property type="evidence" value="ECO:0007669"/>
    <property type="project" value="InterPro"/>
</dbReference>